<evidence type="ECO:0000313" key="9">
    <source>
        <dbReference type="Proteomes" id="UP000243797"/>
    </source>
</evidence>
<evidence type="ECO:0000259" key="7">
    <source>
        <dbReference type="Pfam" id="PF24807"/>
    </source>
</evidence>
<organism evidence="8 9">
    <name type="scientific">Sphaceloma murrayae</name>
    <dbReference type="NCBI Taxonomy" id="2082308"/>
    <lineage>
        <taxon>Eukaryota</taxon>
        <taxon>Fungi</taxon>
        <taxon>Dikarya</taxon>
        <taxon>Ascomycota</taxon>
        <taxon>Pezizomycotina</taxon>
        <taxon>Dothideomycetes</taxon>
        <taxon>Dothideomycetidae</taxon>
        <taxon>Myriangiales</taxon>
        <taxon>Elsinoaceae</taxon>
        <taxon>Sphaceloma</taxon>
    </lineage>
</organism>
<sequence length="622" mass="68418">MRHSARLEAKGVPNLSATKESHTPPLISPPGTKTPPTDPTKRQRIQENEDMGEKRGSTPLDVDAVNARLQHHDDSRRQRDTTPGESPKRKRARVVYDRFVPNRAGQDMRASYNLMNDEGSPATPSRANKRPPPSELDNQKKEEANRAFSSVLRSEMFGNEVPQSIAQGPENIITRSKTPPVAFGSLGVSPTTPHKNIFNYSSPAQNMTPRSISRSERGPNIDVRSEIYSLSPVKYSSQRMLLSPRKTPRAVSKVPYKVLDAPELADDFYLNLVDWGSTNVLAVGLGSAVYLWSSETGKVDQLLNLEGDQITSVSWIQRGSHLAVGTARGLITIWDTVAKRRLRTMTGHSARVSSMAWNQHVLSTGSRDRTILHRDVRDQAQFYARLIGHKQEVCGLRWNAEPEHLASGGNDNKIYVWDGRKTTTSLYRWGEAEGGHKAAVKAVAWSPHTRGLLATGGGTADRCIKFWNTTSSNQHSANQTLAYNAAASTESIGLGTFSAPITMTGGDDAANALPTNPNLIRSHDTGSQVCNLMFSSLTNELVSTHGFSQNAISIWKYPSMSQVVSLTGHTYRVLYLSMSPNGETIVTGAGDETLRFWDVFGGKSKEKRESGMGLVKEWGTIR</sequence>
<dbReference type="GO" id="GO:1905786">
    <property type="term" value="P:positive regulation of anaphase-promoting complex-dependent catabolic process"/>
    <property type="evidence" value="ECO:0007669"/>
    <property type="project" value="TreeGrafter"/>
</dbReference>
<dbReference type="FunCoup" id="A0A2K1QFJ5">
    <property type="interactions" value="709"/>
</dbReference>
<feature type="domain" description="CDC20/Fizzy WD40" evidence="7">
    <location>
        <begin position="259"/>
        <end position="478"/>
    </location>
</feature>
<comment type="caution">
    <text evidence="8">The sequence shown here is derived from an EMBL/GenBank/DDBJ whole genome shotgun (WGS) entry which is preliminary data.</text>
</comment>
<dbReference type="InterPro" id="IPR033010">
    <property type="entry name" value="Cdc20/Fizzy"/>
</dbReference>
<accession>A0A2K1QFJ5</accession>
<dbReference type="InParanoid" id="A0A2K1QFJ5"/>
<keyword evidence="2 5" id="KW-0853">WD repeat</keyword>
<dbReference type="Pfam" id="PF00400">
    <property type="entry name" value="WD40"/>
    <property type="match status" value="1"/>
</dbReference>
<dbReference type="GO" id="GO:1990757">
    <property type="term" value="F:ubiquitin ligase activator activity"/>
    <property type="evidence" value="ECO:0007669"/>
    <property type="project" value="TreeGrafter"/>
</dbReference>
<dbReference type="InterPro" id="IPR019775">
    <property type="entry name" value="WD40_repeat_CS"/>
</dbReference>
<feature type="compositionally biased region" description="Basic and acidic residues" evidence="6">
    <location>
        <begin position="39"/>
        <end position="56"/>
    </location>
</feature>
<dbReference type="Gene3D" id="2.130.10.10">
    <property type="entry name" value="YVTN repeat-like/Quinoprotein amine dehydrogenase"/>
    <property type="match status" value="2"/>
</dbReference>
<keyword evidence="9" id="KW-1185">Reference proteome</keyword>
<evidence type="ECO:0000256" key="3">
    <source>
        <dbReference type="ARBA" id="ARBA00022737"/>
    </source>
</evidence>
<dbReference type="PANTHER" id="PTHR19918:SF1">
    <property type="entry name" value="FIZZY-RELATED PROTEIN HOMOLOG"/>
    <property type="match status" value="1"/>
</dbReference>
<feature type="repeat" description="WD" evidence="5">
    <location>
        <begin position="386"/>
        <end position="418"/>
    </location>
</feature>
<gene>
    <name evidence="8" type="ORF">CAC42_1365</name>
</gene>
<dbReference type="AlphaFoldDB" id="A0A2K1QFJ5"/>
<dbReference type="SUPFAM" id="SSF50978">
    <property type="entry name" value="WD40 repeat-like"/>
    <property type="match status" value="1"/>
</dbReference>
<comment type="similarity">
    <text evidence="1">Belongs to the WD repeat CDC20/Fizzy family.</text>
</comment>
<feature type="compositionally biased region" description="Basic and acidic residues" evidence="6">
    <location>
        <begin position="70"/>
        <end position="82"/>
    </location>
</feature>
<feature type="repeat" description="WD" evidence="5">
    <location>
        <begin position="566"/>
        <end position="607"/>
    </location>
</feature>
<dbReference type="OrthoDB" id="10263272at2759"/>
<dbReference type="PROSITE" id="PS00678">
    <property type="entry name" value="WD_REPEATS_1"/>
    <property type="match status" value="1"/>
</dbReference>
<dbReference type="InterPro" id="IPR015943">
    <property type="entry name" value="WD40/YVTN_repeat-like_dom_sf"/>
</dbReference>
<protein>
    <recommendedName>
        <fullName evidence="7">CDC20/Fizzy WD40 domain-containing protein</fullName>
    </recommendedName>
</protein>
<dbReference type="EMBL" id="NKHZ01000089">
    <property type="protein sequence ID" value="PNS13874.1"/>
    <property type="molecule type" value="Genomic_DNA"/>
</dbReference>
<dbReference type="Pfam" id="PF24807">
    <property type="entry name" value="WD40_CDC20-Fz"/>
    <property type="match status" value="1"/>
</dbReference>
<name>A0A2K1QFJ5_9PEZI</name>
<dbReference type="InterPro" id="IPR036322">
    <property type="entry name" value="WD40_repeat_dom_sf"/>
</dbReference>
<dbReference type="PANTHER" id="PTHR19918">
    <property type="entry name" value="CELL DIVISION CYCLE 20 CDC20 FIZZY -RELATED"/>
    <property type="match status" value="1"/>
</dbReference>
<dbReference type="STRING" id="2082308.A0A2K1QFJ5"/>
<dbReference type="Proteomes" id="UP000243797">
    <property type="component" value="Unassembled WGS sequence"/>
</dbReference>
<proteinExistence type="inferred from homology"/>
<dbReference type="SMART" id="SM00320">
    <property type="entry name" value="WD40"/>
    <property type="match status" value="5"/>
</dbReference>
<dbReference type="PROSITE" id="PS50082">
    <property type="entry name" value="WD_REPEATS_2"/>
    <property type="match status" value="3"/>
</dbReference>
<keyword evidence="3" id="KW-0677">Repeat</keyword>
<evidence type="ECO:0000256" key="6">
    <source>
        <dbReference type="SAM" id="MobiDB-lite"/>
    </source>
</evidence>
<dbReference type="GO" id="GO:0031145">
    <property type="term" value="P:anaphase-promoting complex-dependent catabolic process"/>
    <property type="evidence" value="ECO:0007669"/>
    <property type="project" value="TreeGrafter"/>
</dbReference>
<dbReference type="InterPro" id="IPR056150">
    <property type="entry name" value="WD40_CDC20-Fz"/>
</dbReference>
<dbReference type="GO" id="GO:0005680">
    <property type="term" value="C:anaphase-promoting complex"/>
    <property type="evidence" value="ECO:0007669"/>
    <property type="project" value="TreeGrafter"/>
</dbReference>
<evidence type="ECO:0000256" key="1">
    <source>
        <dbReference type="ARBA" id="ARBA00006445"/>
    </source>
</evidence>
<evidence type="ECO:0000256" key="4">
    <source>
        <dbReference type="ARBA" id="ARBA00023306"/>
    </source>
</evidence>
<feature type="compositionally biased region" description="Pro residues" evidence="6">
    <location>
        <begin position="26"/>
        <end position="38"/>
    </location>
</feature>
<evidence type="ECO:0000256" key="2">
    <source>
        <dbReference type="ARBA" id="ARBA00022574"/>
    </source>
</evidence>
<reference evidence="8 9" key="1">
    <citation type="submission" date="2017-06" db="EMBL/GenBank/DDBJ databases">
        <title>Draft genome sequence of a variant of Elsinoe murrayae.</title>
        <authorList>
            <person name="Cheng Q."/>
        </authorList>
    </citation>
    <scope>NUCLEOTIDE SEQUENCE [LARGE SCALE GENOMIC DNA]</scope>
    <source>
        <strain evidence="8 9">CQ-2017a</strain>
    </source>
</reference>
<keyword evidence="4" id="KW-0131">Cell cycle</keyword>
<feature type="region of interest" description="Disordered" evidence="6">
    <location>
        <begin position="1"/>
        <end position="145"/>
    </location>
</feature>
<dbReference type="PROSITE" id="PS50294">
    <property type="entry name" value="WD_REPEATS_REGION"/>
    <property type="match status" value="2"/>
</dbReference>
<feature type="repeat" description="WD" evidence="5">
    <location>
        <begin position="303"/>
        <end position="344"/>
    </location>
</feature>
<evidence type="ECO:0000256" key="5">
    <source>
        <dbReference type="PROSITE-ProRule" id="PRU00221"/>
    </source>
</evidence>
<evidence type="ECO:0000313" key="8">
    <source>
        <dbReference type="EMBL" id="PNS13874.1"/>
    </source>
</evidence>
<dbReference type="InterPro" id="IPR001680">
    <property type="entry name" value="WD40_rpt"/>
</dbReference>
<dbReference type="GO" id="GO:0010997">
    <property type="term" value="F:anaphase-promoting complex binding"/>
    <property type="evidence" value="ECO:0007669"/>
    <property type="project" value="InterPro"/>
</dbReference>